<evidence type="ECO:0000256" key="2">
    <source>
        <dbReference type="ARBA" id="ARBA00006375"/>
    </source>
</evidence>
<dbReference type="GO" id="GO:0031966">
    <property type="term" value="C:mitochondrial membrane"/>
    <property type="evidence" value="ECO:0007669"/>
    <property type="project" value="UniProtKB-SubCell"/>
</dbReference>
<evidence type="ECO:0000313" key="10">
    <source>
        <dbReference type="Proteomes" id="UP001221757"/>
    </source>
</evidence>
<keyword evidence="6" id="KW-1133">Transmembrane helix</keyword>
<protein>
    <recommendedName>
        <fullName evidence="11">Mitochondrial carrier protein</fullName>
    </recommendedName>
</protein>
<evidence type="ECO:0008006" key="11">
    <source>
        <dbReference type="Google" id="ProtNLM"/>
    </source>
</evidence>
<dbReference type="PANTHER" id="PTHR45624">
    <property type="entry name" value="MITOCHONDRIAL BASIC AMINO ACIDS TRANSPORTER-RELATED"/>
    <property type="match status" value="1"/>
</dbReference>
<evidence type="ECO:0000256" key="4">
    <source>
        <dbReference type="ARBA" id="ARBA00022692"/>
    </source>
</evidence>
<keyword evidence="8" id="KW-0472">Membrane</keyword>
<evidence type="ECO:0000256" key="7">
    <source>
        <dbReference type="ARBA" id="ARBA00023128"/>
    </source>
</evidence>
<keyword evidence="3" id="KW-0813">Transport</keyword>
<sequence length="416" mass="45412">MYLLKFIICVGKKGILQRIGHVRRVNWKTGSKERLSPAAALNAFHGIQFLQIESKISGQLFTNLLQAAVARTATRAVALYFSRPVRLFRPSKVSGWHSLRGLAARDGASLTPSFVSSLVKTQGFMVIPKHFFPPMVVNALLGTILWTSYAEASAVLQPHMGAHPTTMAALAGALAGGTQALVSAPAENVRLLVEGGSSSGSSRNSWLHAWKEVFRGTPRPTSASRQETIQEIRQMRSWMREVGDMAGRGWHGLGYTFGKDLTGFAAFFAIFEVTRRIALKIKALSQDAMRSVESGSGQGKSFRNHVPQLANGVTLVTGGVVAGLSYEVIGRPWEVARQAVRLRVVTSQEYRSPLVLIARKIQQEGFLCLFRDSTVVNSPPVAGSYRRIYSVLRTLARVGPWGLAFLIFQAYDSGPG</sequence>
<name>A0AAD7GR92_MYCRO</name>
<reference evidence="9" key="1">
    <citation type="submission" date="2023-03" db="EMBL/GenBank/DDBJ databases">
        <title>Massive genome expansion in bonnet fungi (Mycena s.s.) driven by repeated elements and novel gene families across ecological guilds.</title>
        <authorList>
            <consortium name="Lawrence Berkeley National Laboratory"/>
            <person name="Harder C.B."/>
            <person name="Miyauchi S."/>
            <person name="Viragh M."/>
            <person name="Kuo A."/>
            <person name="Thoen E."/>
            <person name="Andreopoulos B."/>
            <person name="Lu D."/>
            <person name="Skrede I."/>
            <person name="Drula E."/>
            <person name="Henrissat B."/>
            <person name="Morin E."/>
            <person name="Kohler A."/>
            <person name="Barry K."/>
            <person name="LaButti K."/>
            <person name="Morin E."/>
            <person name="Salamov A."/>
            <person name="Lipzen A."/>
            <person name="Mereny Z."/>
            <person name="Hegedus B."/>
            <person name="Baldrian P."/>
            <person name="Stursova M."/>
            <person name="Weitz H."/>
            <person name="Taylor A."/>
            <person name="Grigoriev I.V."/>
            <person name="Nagy L.G."/>
            <person name="Martin F."/>
            <person name="Kauserud H."/>
        </authorList>
    </citation>
    <scope>NUCLEOTIDE SEQUENCE</scope>
    <source>
        <strain evidence="9">CBHHK067</strain>
    </source>
</reference>
<gene>
    <name evidence="9" type="ORF">B0H17DRAFT_1157479</name>
</gene>
<dbReference type="GO" id="GO:0000064">
    <property type="term" value="F:L-ornithine transmembrane transporter activity"/>
    <property type="evidence" value="ECO:0007669"/>
    <property type="project" value="TreeGrafter"/>
</dbReference>
<comment type="similarity">
    <text evidence="2">Belongs to the mitochondrial carrier (TC 2.A.29) family.</text>
</comment>
<keyword evidence="5" id="KW-0677">Repeat</keyword>
<dbReference type="PANTHER" id="PTHR45624:SF52">
    <property type="entry name" value="MITOCHONDRIAL CARRIER"/>
    <property type="match status" value="1"/>
</dbReference>
<comment type="subcellular location">
    <subcellularLocation>
        <location evidence="1">Mitochondrion membrane</location>
        <topology evidence="1">Multi-pass membrane protein</topology>
    </subcellularLocation>
</comment>
<dbReference type="InterPro" id="IPR023395">
    <property type="entry name" value="MCP_dom_sf"/>
</dbReference>
<dbReference type="AlphaFoldDB" id="A0AAD7GR92"/>
<evidence type="ECO:0000256" key="3">
    <source>
        <dbReference type="ARBA" id="ARBA00022448"/>
    </source>
</evidence>
<organism evidence="9 10">
    <name type="scientific">Mycena rosella</name>
    <name type="common">Pink bonnet</name>
    <name type="synonym">Agaricus rosellus</name>
    <dbReference type="NCBI Taxonomy" id="1033263"/>
    <lineage>
        <taxon>Eukaryota</taxon>
        <taxon>Fungi</taxon>
        <taxon>Dikarya</taxon>
        <taxon>Basidiomycota</taxon>
        <taxon>Agaricomycotina</taxon>
        <taxon>Agaricomycetes</taxon>
        <taxon>Agaricomycetidae</taxon>
        <taxon>Agaricales</taxon>
        <taxon>Marasmiineae</taxon>
        <taxon>Mycenaceae</taxon>
        <taxon>Mycena</taxon>
    </lineage>
</organism>
<keyword evidence="7" id="KW-0496">Mitochondrion</keyword>
<evidence type="ECO:0000256" key="1">
    <source>
        <dbReference type="ARBA" id="ARBA00004225"/>
    </source>
</evidence>
<keyword evidence="4" id="KW-0812">Transmembrane</keyword>
<evidence type="ECO:0000256" key="5">
    <source>
        <dbReference type="ARBA" id="ARBA00022737"/>
    </source>
</evidence>
<evidence type="ECO:0000256" key="8">
    <source>
        <dbReference type="ARBA" id="ARBA00023136"/>
    </source>
</evidence>
<dbReference type="InterPro" id="IPR050567">
    <property type="entry name" value="Mitochondrial_Carrier"/>
</dbReference>
<dbReference type="SUPFAM" id="SSF103506">
    <property type="entry name" value="Mitochondrial carrier"/>
    <property type="match status" value="1"/>
</dbReference>
<dbReference type="EMBL" id="JARKIE010000015">
    <property type="protein sequence ID" value="KAJ7702306.1"/>
    <property type="molecule type" value="Genomic_DNA"/>
</dbReference>
<comment type="caution">
    <text evidence="9">The sequence shown here is derived from an EMBL/GenBank/DDBJ whole genome shotgun (WGS) entry which is preliminary data.</text>
</comment>
<dbReference type="GO" id="GO:1990575">
    <property type="term" value="P:mitochondrial L-ornithine transmembrane transport"/>
    <property type="evidence" value="ECO:0007669"/>
    <property type="project" value="TreeGrafter"/>
</dbReference>
<dbReference type="Gene3D" id="1.50.40.10">
    <property type="entry name" value="Mitochondrial carrier domain"/>
    <property type="match status" value="1"/>
</dbReference>
<evidence type="ECO:0000313" key="9">
    <source>
        <dbReference type="EMBL" id="KAJ7702306.1"/>
    </source>
</evidence>
<dbReference type="Proteomes" id="UP001221757">
    <property type="component" value="Unassembled WGS sequence"/>
</dbReference>
<proteinExistence type="inferred from homology"/>
<evidence type="ECO:0000256" key="6">
    <source>
        <dbReference type="ARBA" id="ARBA00022989"/>
    </source>
</evidence>
<keyword evidence="10" id="KW-1185">Reference proteome</keyword>
<accession>A0AAD7GR92</accession>